<sequence length="1518" mass="179159">MGDHINMEFPSKYFLQWVSQQQPRIEKIYNYHESCNEEYKKPAVKQSNLQQHDSHTNEEFSVLRSKHTLLKQLEEAEKKCKFQNEMIDKTKTEKTDYECQIKTLEKIVEDLNLRLEESQVKQMQQQQAYTELTDEFQKHTIEANVKSEEETQTKAILTQQVEELNSIIQGKDENIQHLNKEMIKAKDSLEIQSSFDQTKSKIEENEMTLKHVHRELEVTKVNLETENVQWQKRNKCLQDKINSLIGDVEHQNKLLKEEEEKYNRLCLKHKESEASCVKLATENEKLDMCLSQQKEENLILQKRLAHLNNDLISLQTVKNDLDQSLSQTLFKLEIQSTDLMNMSERLEEAEKKIQYLNEMLDKVKNENNDYDCHIQTLEKFGKDLEFRLEESQVNQMQQQQTYIELEAEFQKYKNEANVKSMQETQAKAILTQEVEELKIIIHGKDENVQHLNKELTQAKNALSKTQSSFDQTKAKLQETEMTLKHVHRELEVTKVNLETENVQWQKRNKCPQDKINSLIGDVEHQNKLLKEEEEKYNRLCLKHKESEASCVKLLTENEKLDMCLSQQKEENLILQKRLAHLNNDLISLQTVKNDLDQSLSQTLFKLEIQSTDLMNMSERLEEAEKKIQYLNEMLDKVKNENNDYDCHIQTLEKFGKDLEFRLEESQVNQMQQQQTYIELEAEFQKYKNEANVKSMQETQAKAILTQEVEELKIIIHGKDENVQHLNKELTQAKNALSKTQSSFDQTKAKLQETEMTLKHVHRELEVTKVNLETEIVQWQKRNKCLQDKINSLIGDVEHQNKLFKEEEEKLNRLCLKHKESEAFCVKLATENEKLDMCLSQQKEENLILQKRLAHLNNDLISLQTVKNDLDQSLSQTLFKLEIQSTDLMNMNERLEEAEKKIQYLNEMLDKVKNENNDYDCHIQTLEKFGKDLEFRLEESQVNQMQQQQTYIELEAEFQKYKNEANVKSMQETQAKAILTQEVEELKIIIHGKDENVQHLNKELTQAKNALSKTQSSFDQTKAKLQETEMTLKHVHRELEVTKVNLETEIVQWQKRNKCLQDKINSLIGDVEHQNKLLKEEEEKYNRLCLKHKESEAFCVKLLTENEKLDMCLSQQKEENLILQRLAHLNNDLISLQTVKNDLDQSLSQTLFKLEIQSTDLMNMSERLEEAEKKIQYLNEMLDKVKNENNDYDCHIQTLEKFGKDLEFRLEESQVNQMQQQQTYIELEAEFQKYKNEANVKSMQETQAKAILTQEVEELKIIIHGKDENVQHLNKELTQAKHALSKTQSSFDQTKAKLQETEMTLKHVHHELEVTKVNMETEIVQWQKRNKCLQDKINSLIGDVEHQNKLLKEEEKKYNRLCLKHKESEAFCVKLATENEKLDMCLSQQKEENLILQKRLAHLNNDLISLQTVKNDLDQSLSQTLFKLEIQSTDLMNMSERLEEAEKKIQYLNEMLDKIREENTAYESKIKTLERNVEDLNFRLEESKVTQTEHLAYRCFDKSVMLALPLVNDHSLAVI</sequence>
<feature type="coiled-coil region" evidence="1">
    <location>
        <begin position="441"/>
        <end position="689"/>
    </location>
</feature>
<dbReference type="PANTHER" id="PTHR18947:SF28">
    <property type="entry name" value="GIRDIN, ISOFORM A"/>
    <property type="match status" value="1"/>
</dbReference>
<feature type="coiled-coil region" evidence="1">
    <location>
        <begin position="838"/>
        <end position="963"/>
    </location>
</feature>
<keyword evidence="1" id="KW-0175">Coiled coil</keyword>
<name>A0ABD3XU66_SINWO</name>
<feature type="coiled-coil region" evidence="1">
    <location>
        <begin position="66"/>
        <end position="121"/>
    </location>
</feature>
<comment type="caution">
    <text evidence="2">The sequence shown here is derived from an EMBL/GenBank/DDBJ whole genome shotgun (WGS) entry which is preliminary data.</text>
</comment>
<evidence type="ECO:0000256" key="1">
    <source>
        <dbReference type="SAM" id="Coils"/>
    </source>
</evidence>
<feature type="coiled-coil region" evidence="1">
    <location>
        <begin position="1385"/>
        <end position="1489"/>
    </location>
</feature>
<feature type="coiled-coil region" evidence="1">
    <location>
        <begin position="1153"/>
        <end position="1236"/>
    </location>
</feature>
<dbReference type="SUPFAM" id="SSF57997">
    <property type="entry name" value="Tropomyosin"/>
    <property type="match status" value="1"/>
</dbReference>
<evidence type="ECO:0000313" key="2">
    <source>
        <dbReference type="EMBL" id="KAL3888563.1"/>
    </source>
</evidence>
<gene>
    <name evidence="2" type="ORF">ACJMK2_000929</name>
</gene>
<reference evidence="2 3" key="1">
    <citation type="submission" date="2024-11" db="EMBL/GenBank/DDBJ databases">
        <title>Chromosome-level genome assembly of the freshwater bivalve Anodonta woodiana.</title>
        <authorList>
            <person name="Chen X."/>
        </authorList>
    </citation>
    <scope>NUCLEOTIDE SEQUENCE [LARGE SCALE GENOMIC DNA]</scope>
    <source>
        <strain evidence="2">MN2024</strain>
        <tissue evidence="2">Gills</tissue>
    </source>
</reference>
<feature type="coiled-coil region" evidence="1">
    <location>
        <begin position="715"/>
        <end position="788"/>
    </location>
</feature>
<keyword evidence="3" id="KW-1185">Reference proteome</keyword>
<dbReference type="EMBL" id="JBJQND010000001">
    <property type="protein sequence ID" value="KAL3888563.1"/>
    <property type="molecule type" value="Genomic_DNA"/>
</dbReference>
<dbReference type="Proteomes" id="UP001634394">
    <property type="component" value="Unassembled WGS sequence"/>
</dbReference>
<evidence type="ECO:0000313" key="3">
    <source>
        <dbReference type="Proteomes" id="UP001634394"/>
    </source>
</evidence>
<protein>
    <submittedName>
        <fullName evidence="2">Uncharacterized protein</fullName>
    </submittedName>
</protein>
<proteinExistence type="predicted"/>
<feature type="coiled-coil region" evidence="1">
    <location>
        <begin position="161"/>
        <end position="188"/>
    </location>
</feature>
<feature type="coiled-coil region" evidence="1">
    <location>
        <begin position="989"/>
        <end position="1090"/>
    </location>
</feature>
<dbReference type="PANTHER" id="PTHR18947">
    <property type="entry name" value="HOOK PROTEINS"/>
    <property type="match status" value="1"/>
</dbReference>
<accession>A0ABD3XU66</accession>
<feature type="coiled-coil region" evidence="1">
    <location>
        <begin position="213"/>
        <end position="415"/>
    </location>
</feature>
<feature type="coiled-coil region" evidence="1">
    <location>
        <begin position="1315"/>
        <end position="1356"/>
    </location>
</feature>
<organism evidence="2 3">
    <name type="scientific">Sinanodonta woodiana</name>
    <name type="common">Chinese pond mussel</name>
    <name type="synonym">Anodonta woodiana</name>
    <dbReference type="NCBI Taxonomy" id="1069815"/>
    <lineage>
        <taxon>Eukaryota</taxon>
        <taxon>Metazoa</taxon>
        <taxon>Spiralia</taxon>
        <taxon>Lophotrochozoa</taxon>
        <taxon>Mollusca</taxon>
        <taxon>Bivalvia</taxon>
        <taxon>Autobranchia</taxon>
        <taxon>Heteroconchia</taxon>
        <taxon>Palaeoheterodonta</taxon>
        <taxon>Unionida</taxon>
        <taxon>Unionoidea</taxon>
        <taxon>Unionidae</taxon>
        <taxon>Unioninae</taxon>
        <taxon>Sinanodonta</taxon>
    </lineage>
</organism>